<proteinExistence type="predicted"/>
<dbReference type="GeneID" id="75052872"/>
<dbReference type="EMBL" id="CP039126">
    <property type="protein sequence ID" value="QMW76456.1"/>
    <property type="molecule type" value="Genomic_DNA"/>
</dbReference>
<dbReference type="AlphaFoldDB" id="A0A7G5MPB3"/>
<sequence>MAITQTVTETFARNVCIRNQFKIAFKRIMGYSSDEYKKYLEAISLHKIDSIIFWAYGYNSYGKKEKWIELILNVNWKEHNDYLIRGKKTVELKRKWNGVLPEIEVAIDDIESFIEENQLVPTFSVEFVPDLSRSEYDGYMESLGLVRGEAVPWKEDKVEIRQKEDMVSLYKKSAREVPELTAELRVASKFV</sequence>
<evidence type="ECO:0000313" key="2">
    <source>
        <dbReference type="Proteomes" id="UP000515789"/>
    </source>
</evidence>
<evidence type="ECO:0000313" key="1">
    <source>
        <dbReference type="EMBL" id="QMW76456.1"/>
    </source>
</evidence>
<accession>A0A7G5MPB3</accession>
<gene>
    <name evidence="1" type="ORF">E5259_01950</name>
</gene>
<dbReference type="RefSeq" id="WP_018595578.1">
    <property type="nucleotide sequence ID" value="NZ_CABLBP010000003.1"/>
</dbReference>
<protein>
    <submittedName>
        <fullName evidence="1">Uncharacterized protein</fullName>
    </submittedName>
</protein>
<organism evidence="1 2">
    <name type="scientific">Blautia producta</name>
    <dbReference type="NCBI Taxonomy" id="33035"/>
    <lineage>
        <taxon>Bacteria</taxon>
        <taxon>Bacillati</taxon>
        <taxon>Bacillota</taxon>
        <taxon>Clostridia</taxon>
        <taxon>Lachnospirales</taxon>
        <taxon>Lachnospiraceae</taxon>
        <taxon>Blautia</taxon>
    </lineage>
</organism>
<name>A0A7G5MPB3_9FIRM</name>
<reference evidence="1 2" key="1">
    <citation type="submission" date="2019-04" db="EMBL/GenBank/DDBJ databases">
        <authorList>
            <person name="Schori C."/>
            <person name="Ahrens C."/>
        </authorList>
    </citation>
    <scope>NUCLEOTIDE SEQUENCE [LARGE SCALE GENOMIC DNA]</scope>
    <source>
        <strain evidence="1 2">DSM 2950</strain>
    </source>
</reference>
<dbReference type="Proteomes" id="UP000515789">
    <property type="component" value="Chromosome"/>
</dbReference>